<keyword evidence="1" id="KW-1188">Viral release from host cell</keyword>
<keyword evidence="5" id="KW-1273">Viral capsid maturation</keyword>
<evidence type="ECO:0000256" key="2">
    <source>
        <dbReference type="ARBA" id="ARBA00022670"/>
    </source>
</evidence>
<accession>A0A6J5M9U5</accession>
<feature type="domain" description="Prohead serine protease" evidence="7">
    <location>
        <begin position="128"/>
        <end position="294"/>
    </location>
</feature>
<reference evidence="8" key="1">
    <citation type="submission" date="2020-04" db="EMBL/GenBank/DDBJ databases">
        <authorList>
            <person name="Chiriac C."/>
            <person name="Salcher M."/>
            <person name="Ghai R."/>
            <person name="Kavagutti S V."/>
        </authorList>
    </citation>
    <scope>NUCLEOTIDE SEQUENCE</scope>
</reference>
<keyword evidence="2 8" id="KW-0645">Protease</keyword>
<proteinExistence type="predicted"/>
<gene>
    <name evidence="8" type="ORF">UFOVP423_24</name>
</gene>
<dbReference type="EMBL" id="LR796403">
    <property type="protein sequence ID" value="CAB4141990.1"/>
    <property type="molecule type" value="Genomic_DNA"/>
</dbReference>
<dbReference type="InterPro" id="IPR054613">
    <property type="entry name" value="Peptidase_S78_dom"/>
</dbReference>
<organism evidence="8">
    <name type="scientific">uncultured Caudovirales phage</name>
    <dbReference type="NCBI Taxonomy" id="2100421"/>
    <lineage>
        <taxon>Viruses</taxon>
        <taxon>Duplodnaviria</taxon>
        <taxon>Heunggongvirae</taxon>
        <taxon>Uroviricota</taxon>
        <taxon>Caudoviricetes</taxon>
        <taxon>Peduoviridae</taxon>
        <taxon>Maltschvirus</taxon>
        <taxon>Maltschvirus maltsch</taxon>
    </lineage>
</organism>
<protein>
    <submittedName>
        <fullName evidence="8">Prohead protease</fullName>
    </submittedName>
</protein>
<evidence type="ECO:0000313" key="8">
    <source>
        <dbReference type="EMBL" id="CAB4141990.1"/>
    </source>
</evidence>
<evidence type="ECO:0000256" key="4">
    <source>
        <dbReference type="ARBA" id="ARBA00022950"/>
    </source>
</evidence>
<dbReference type="Pfam" id="PF04586">
    <property type="entry name" value="Peptidase_S78"/>
    <property type="match status" value="1"/>
</dbReference>
<evidence type="ECO:0000256" key="6">
    <source>
        <dbReference type="SAM" id="MobiDB-lite"/>
    </source>
</evidence>
<evidence type="ECO:0000259" key="7">
    <source>
        <dbReference type="Pfam" id="PF04586"/>
    </source>
</evidence>
<name>A0A6J5M9U5_9CAUD</name>
<sequence length="381" mass="42042">MKMSPPEAVQRACKRGLDLYEEGYGGDGLEPATIKEAKAMANGEAVTEAKVRKAYRWWSRNERFLDEEPNSPAMVSALLWGGAPGRSWFRSLYNDLMKEEKSMKDMNHRQLREFSLRMTGAEETSSAGLGGMALAYGQMDSYKTVFAPGSATACLPDFVKNGSFLASHDADDLAIGFIRSATDNGAGIEVEVDYHTTQDAMDARTVALERLKAGKKVGLSIGFQIANYVEAPDGEMLLQLASDLGYDLNLFNQEEIKKCKGECYLIIRLAKILEVSQVNFPAVPESEAKSVRNSSKDLGSTPDGISLSDQLDQILESVRAVTLRAQEVQALRSSQKKSIGKSTLEKVKELRDSLNSLISKADEPTALERQEEMMKRIKEML</sequence>
<feature type="region of interest" description="Disordered" evidence="6">
    <location>
        <begin position="284"/>
        <end position="304"/>
    </location>
</feature>
<evidence type="ECO:0000256" key="5">
    <source>
        <dbReference type="ARBA" id="ARBA00023045"/>
    </source>
</evidence>
<evidence type="ECO:0000256" key="3">
    <source>
        <dbReference type="ARBA" id="ARBA00022801"/>
    </source>
</evidence>
<evidence type="ECO:0000256" key="1">
    <source>
        <dbReference type="ARBA" id="ARBA00022612"/>
    </source>
</evidence>
<dbReference type="GO" id="GO:0008233">
    <property type="term" value="F:peptidase activity"/>
    <property type="evidence" value="ECO:0007669"/>
    <property type="project" value="UniProtKB-KW"/>
</dbReference>
<keyword evidence="4" id="KW-0118">Viral capsid assembly</keyword>
<keyword evidence="3" id="KW-0378">Hydrolase</keyword>
<dbReference type="GO" id="GO:0006508">
    <property type="term" value="P:proteolysis"/>
    <property type="evidence" value="ECO:0007669"/>
    <property type="project" value="UniProtKB-KW"/>
</dbReference>
<dbReference type="GO" id="GO:0046797">
    <property type="term" value="P:viral procapsid maturation"/>
    <property type="evidence" value="ECO:0007669"/>
    <property type="project" value="UniProtKB-KW"/>
</dbReference>